<sequence>MNERGTGVYEIDRLLGINKATVSRAIQRFEETGSNIDRPGRGSKRSARTRENIRKIKAKIQRNPSSRKNSTRKIASAYGISPKPVHWIFANELKLKFWKPLKRHNLTKKKPSVY</sequence>
<keyword evidence="3" id="KW-1185">Reference proteome</keyword>
<evidence type="ECO:0000256" key="2">
    <source>
        <dbReference type="SAM" id="MobiDB-lite"/>
    </source>
</evidence>
<comment type="subcellular location">
    <subcellularLocation>
        <location evidence="1">Nucleus</location>
    </subcellularLocation>
</comment>
<evidence type="ECO:0000313" key="4">
    <source>
        <dbReference type="WBParaSite" id="ACRNAN_scaffold21981.g8053.t1"/>
    </source>
</evidence>
<dbReference type="PANTHER" id="PTHR46068">
    <property type="entry name" value="PROTEIN CBG27172"/>
    <property type="match status" value="1"/>
</dbReference>
<feature type="region of interest" description="Disordered" evidence="2">
    <location>
        <begin position="31"/>
        <end position="53"/>
    </location>
</feature>
<dbReference type="PANTHER" id="PTHR46068:SF1">
    <property type="entry name" value="TRANSPOSASE IS30-LIKE HTH DOMAIN-CONTAINING PROTEIN"/>
    <property type="match status" value="1"/>
</dbReference>
<dbReference type="SUPFAM" id="SSF46689">
    <property type="entry name" value="Homeodomain-like"/>
    <property type="match status" value="1"/>
</dbReference>
<evidence type="ECO:0000313" key="3">
    <source>
        <dbReference type="Proteomes" id="UP000887540"/>
    </source>
</evidence>
<dbReference type="InterPro" id="IPR009057">
    <property type="entry name" value="Homeodomain-like_sf"/>
</dbReference>
<dbReference type="Proteomes" id="UP000887540">
    <property type="component" value="Unplaced"/>
</dbReference>
<organism evidence="3 4">
    <name type="scientific">Acrobeloides nanus</name>
    <dbReference type="NCBI Taxonomy" id="290746"/>
    <lineage>
        <taxon>Eukaryota</taxon>
        <taxon>Metazoa</taxon>
        <taxon>Ecdysozoa</taxon>
        <taxon>Nematoda</taxon>
        <taxon>Chromadorea</taxon>
        <taxon>Rhabditida</taxon>
        <taxon>Tylenchina</taxon>
        <taxon>Cephalobomorpha</taxon>
        <taxon>Cephaloboidea</taxon>
        <taxon>Cephalobidae</taxon>
        <taxon>Acrobeloides</taxon>
    </lineage>
</organism>
<accession>A0A914DCN6</accession>
<name>A0A914DCN6_9BILA</name>
<dbReference type="AlphaFoldDB" id="A0A914DCN6"/>
<evidence type="ECO:0000256" key="1">
    <source>
        <dbReference type="ARBA" id="ARBA00004123"/>
    </source>
</evidence>
<proteinExistence type="predicted"/>
<protein>
    <submittedName>
        <fullName evidence="4">Homeodomain-like DNA binding domain-containing transcription factor</fullName>
    </submittedName>
</protein>
<reference evidence="4" key="1">
    <citation type="submission" date="2022-11" db="UniProtKB">
        <authorList>
            <consortium name="WormBaseParasite"/>
        </authorList>
    </citation>
    <scope>IDENTIFICATION</scope>
</reference>
<dbReference type="WBParaSite" id="ACRNAN_scaffold21981.g8053.t1">
    <property type="protein sequence ID" value="ACRNAN_scaffold21981.g8053.t1"/>
    <property type="gene ID" value="ACRNAN_scaffold21981.g8053"/>
</dbReference>
<dbReference type="GO" id="GO:0005634">
    <property type="term" value="C:nucleus"/>
    <property type="evidence" value="ECO:0007669"/>
    <property type="project" value="UniProtKB-SubCell"/>
</dbReference>